<dbReference type="PANTHER" id="PTHR33321:SF12">
    <property type="entry name" value="PLANT BASIC SECRETORY PROTEIN (BSP) FAMILY PROTEIN"/>
    <property type="match status" value="1"/>
</dbReference>
<dbReference type="PANTHER" id="PTHR33321">
    <property type="match status" value="1"/>
</dbReference>
<dbReference type="InterPro" id="IPR007541">
    <property type="entry name" value="Uncharacterised_BSP"/>
</dbReference>
<proteinExistence type="predicted"/>
<dbReference type="OrthoDB" id="211588at2"/>
<dbReference type="AlphaFoldDB" id="A0A4Q5LMG7"/>
<gene>
    <name evidence="2" type="ORF">EWM62_12460</name>
</gene>
<dbReference type="RefSeq" id="WP_129876985.1">
    <property type="nucleotide sequence ID" value="NZ_SEWG01000004.1"/>
</dbReference>
<sequence>MKKLALLFLTSLICGSSFASGIDTIKRNGYTLIVSGNDDHFDNAIKKKLISTFFTVYPKIVKEYNTKSLKTVNFFIDTAYNGVAATDNGRVVFSVAYMTKHPNDIDVVTHEVMHIAQNYGDFNGPGWLTEGIADYVRNEHGVANAAAGWKLPDYKPFSSYENAYRVTARFLLWIETKVKKGVVKNLDSQMRDRTYTAASWAKLTGKSVDELWQAYTANPAL</sequence>
<evidence type="ECO:0000256" key="1">
    <source>
        <dbReference type="SAM" id="SignalP"/>
    </source>
</evidence>
<organism evidence="2 3">
    <name type="scientific">Mucilaginibacter terrigena</name>
    <dbReference type="NCBI Taxonomy" id="2492395"/>
    <lineage>
        <taxon>Bacteria</taxon>
        <taxon>Pseudomonadati</taxon>
        <taxon>Bacteroidota</taxon>
        <taxon>Sphingobacteriia</taxon>
        <taxon>Sphingobacteriales</taxon>
        <taxon>Sphingobacteriaceae</taxon>
        <taxon>Mucilaginibacter</taxon>
    </lineage>
</organism>
<name>A0A4Q5LMG7_9SPHI</name>
<dbReference type="Pfam" id="PF04450">
    <property type="entry name" value="BSP"/>
    <property type="match status" value="1"/>
</dbReference>
<dbReference type="Proteomes" id="UP000293331">
    <property type="component" value="Unassembled WGS sequence"/>
</dbReference>
<feature type="signal peptide" evidence="1">
    <location>
        <begin position="1"/>
        <end position="19"/>
    </location>
</feature>
<comment type="caution">
    <text evidence="2">The sequence shown here is derived from an EMBL/GenBank/DDBJ whole genome shotgun (WGS) entry which is preliminary data.</text>
</comment>
<evidence type="ECO:0000313" key="3">
    <source>
        <dbReference type="Proteomes" id="UP000293331"/>
    </source>
</evidence>
<reference evidence="2 3" key="1">
    <citation type="submission" date="2019-02" db="EMBL/GenBank/DDBJ databases">
        <title>Bacterial novel species Mucilaginibacter sp. 17JY9-4 isolated from soil.</title>
        <authorList>
            <person name="Jung H.-Y."/>
        </authorList>
    </citation>
    <scope>NUCLEOTIDE SEQUENCE [LARGE SCALE GENOMIC DNA]</scope>
    <source>
        <strain evidence="2 3">17JY9-4</strain>
    </source>
</reference>
<keyword evidence="3" id="KW-1185">Reference proteome</keyword>
<protein>
    <submittedName>
        <fullName evidence="2">Secretory protein</fullName>
    </submittedName>
</protein>
<keyword evidence="1" id="KW-0732">Signal</keyword>
<evidence type="ECO:0000313" key="2">
    <source>
        <dbReference type="EMBL" id="RYU90333.1"/>
    </source>
</evidence>
<accession>A0A4Q5LMG7</accession>
<feature type="chain" id="PRO_5020452565" evidence="1">
    <location>
        <begin position="20"/>
        <end position="221"/>
    </location>
</feature>
<dbReference type="EMBL" id="SEWG01000004">
    <property type="protein sequence ID" value="RYU90333.1"/>
    <property type="molecule type" value="Genomic_DNA"/>
</dbReference>